<dbReference type="PATRIC" id="fig|568814.3.peg.1492"/>
<proteinExistence type="predicted"/>
<dbReference type="AlphaFoldDB" id="A0A0H3MWD5"/>
<organism evidence="2 3">
    <name type="scientific">Streptococcus suis (strain BM407)</name>
    <dbReference type="NCBI Taxonomy" id="568814"/>
    <lineage>
        <taxon>Bacteria</taxon>
        <taxon>Bacillati</taxon>
        <taxon>Bacillota</taxon>
        <taxon>Bacilli</taxon>
        <taxon>Lactobacillales</taxon>
        <taxon>Streptococcaceae</taxon>
        <taxon>Streptococcus</taxon>
    </lineage>
</organism>
<dbReference type="Proteomes" id="UP000009077">
    <property type="component" value="Chromosome"/>
</dbReference>
<dbReference type="EMBL" id="FM252032">
    <property type="protein sequence ID" value="CAZ56311.1"/>
    <property type="molecule type" value="Genomic_DNA"/>
</dbReference>
<sequence>MIVMKFQFNKHFYRYSAFYSMIFWTCFFLSDILLDPSQTPAWYSLLACLIIFINAIWVFFFKEEKELTRMGYIFYIGLIVVIVYLRFILGK</sequence>
<feature type="transmembrane region" description="Helical" evidence="1">
    <location>
        <begin position="72"/>
        <end position="89"/>
    </location>
</feature>
<keyword evidence="1" id="KW-1133">Transmembrane helix</keyword>
<evidence type="ECO:0000256" key="1">
    <source>
        <dbReference type="SAM" id="Phobius"/>
    </source>
</evidence>
<protein>
    <submittedName>
        <fullName evidence="2">Membrane protein</fullName>
    </submittedName>
</protein>
<keyword evidence="3" id="KW-1185">Reference proteome</keyword>
<reference evidence="2 3" key="1">
    <citation type="journal article" date="2009" name="PLoS ONE">
        <title>Rapid evolution of virulence and drug resistance in the emerging zoonotic pathogen Streptococcus suis.</title>
        <authorList>
            <person name="Holden M.T.G."/>
            <person name="Hauser H."/>
            <person name="Sanders M."/>
            <person name="Ngo T.H."/>
            <person name="Cherevach I."/>
            <person name="Cronin A."/>
            <person name="Goodhead I."/>
            <person name="Mungall K."/>
            <person name="Quail M.A."/>
            <person name="Price C."/>
            <person name="Rabbinowitsch E."/>
            <person name="Sharp S."/>
            <person name="Croucher N.J."/>
            <person name="Chieu T.B."/>
            <person name="Mai N.T.H."/>
            <person name="Diep T.S."/>
            <person name="Chinh N.T."/>
            <person name="Kehoe M."/>
            <person name="Leigh J.A."/>
            <person name="Ward P.N."/>
            <person name="Dowson C.G."/>
            <person name="Whatmore A.M."/>
            <person name="Chanter N."/>
            <person name="Iversen P."/>
            <person name="Gottschalk M."/>
            <person name="Slater J.D."/>
            <person name="Smith H.E."/>
            <person name="Spratt B.G."/>
            <person name="Xu J."/>
            <person name="Ye C."/>
            <person name="Bentley S."/>
            <person name="Barrell B.G."/>
            <person name="Schultsz C."/>
            <person name="Maskell D.J."/>
            <person name="Parkhill J."/>
        </authorList>
    </citation>
    <scope>NUCLEOTIDE SEQUENCE [LARGE SCALE GENOMIC DNA]</scope>
    <source>
        <strain evidence="2 3">BM407</strain>
    </source>
</reference>
<keyword evidence="1" id="KW-0812">Transmembrane</keyword>
<dbReference type="HOGENOM" id="CLU_2425794_0_0_9"/>
<gene>
    <name evidence="2" type="ordered locus">SSUBM407_1454</name>
</gene>
<keyword evidence="1" id="KW-0472">Membrane</keyword>
<feature type="transmembrane region" description="Helical" evidence="1">
    <location>
        <begin position="40"/>
        <end position="60"/>
    </location>
</feature>
<accession>A0A0H3MWD5</accession>
<name>A0A0H3MWD5_STRS4</name>
<evidence type="ECO:0000313" key="3">
    <source>
        <dbReference type="Proteomes" id="UP000009077"/>
    </source>
</evidence>
<dbReference type="KEGG" id="ssb:SSUBM407_1454"/>
<feature type="transmembrane region" description="Helical" evidence="1">
    <location>
        <begin position="12"/>
        <end position="34"/>
    </location>
</feature>
<evidence type="ECO:0000313" key="2">
    <source>
        <dbReference type="EMBL" id="CAZ56311.1"/>
    </source>
</evidence>